<reference evidence="2 3" key="1">
    <citation type="submission" date="2016-10" db="EMBL/GenBank/DDBJ databases">
        <authorList>
            <person name="de Groot N.N."/>
        </authorList>
    </citation>
    <scope>NUCLEOTIDE SEQUENCE [LARGE SCALE GENOMIC DNA]</scope>
    <source>
        <strain evidence="2 3">Nm110</strain>
    </source>
</reference>
<dbReference type="InterPro" id="IPR003607">
    <property type="entry name" value="HD/PDEase_dom"/>
</dbReference>
<name>A0A1H2S409_9PROT</name>
<dbReference type="InterPro" id="IPR006674">
    <property type="entry name" value="HD_domain"/>
</dbReference>
<evidence type="ECO:0000259" key="1">
    <source>
        <dbReference type="Pfam" id="PF01966"/>
    </source>
</evidence>
<dbReference type="Gene3D" id="1.10.3210.10">
    <property type="entry name" value="Hypothetical protein af1432"/>
    <property type="match status" value="1"/>
</dbReference>
<dbReference type="SUPFAM" id="SSF109604">
    <property type="entry name" value="HD-domain/PDEase-like"/>
    <property type="match status" value="1"/>
</dbReference>
<feature type="domain" description="HD" evidence="1">
    <location>
        <begin position="21"/>
        <end position="62"/>
    </location>
</feature>
<dbReference type="Gene3D" id="1.10.3550.10">
    <property type="entry name" value="eoxyguanosinetriphosphate triphosphohydrolase domain-like"/>
    <property type="match status" value="1"/>
</dbReference>
<evidence type="ECO:0000313" key="3">
    <source>
        <dbReference type="Proteomes" id="UP000183454"/>
    </source>
</evidence>
<dbReference type="EMBL" id="FNNH01000006">
    <property type="protein sequence ID" value="SDW26462.1"/>
    <property type="molecule type" value="Genomic_DNA"/>
</dbReference>
<dbReference type="InterPro" id="IPR027432">
    <property type="entry name" value="dGTP_triphosphohydrolase_C"/>
</dbReference>
<accession>A0A1H2S409</accession>
<sequence>MSCVGRSLGTLAGSLIIERSGFKDFQAQEFGNIVAAACLAHDIGNPPFGHSGEDAIRTWFEGVGKSYLKDLASEQVQDFLEFAGNAQGFRVLSRLQNNINGEDFNSHMQCSVLIASIRAELISHLWKVQ</sequence>
<dbReference type="AlphaFoldDB" id="A0A1H2S409"/>
<dbReference type="CDD" id="cd00077">
    <property type="entry name" value="HDc"/>
    <property type="match status" value="1"/>
</dbReference>
<organism evidence="2 3">
    <name type="scientific">Nitrosomonas communis</name>
    <dbReference type="NCBI Taxonomy" id="44574"/>
    <lineage>
        <taxon>Bacteria</taxon>
        <taxon>Pseudomonadati</taxon>
        <taxon>Pseudomonadota</taxon>
        <taxon>Betaproteobacteria</taxon>
        <taxon>Nitrosomonadales</taxon>
        <taxon>Nitrosomonadaceae</taxon>
        <taxon>Nitrosomonas</taxon>
    </lineage>
</organism>
<dbReference type="Pfam" id="PF01966">
    <property type="entry name" value="HD"/>
    <property type="match status" value="1"/>
</dbReference>
<dbReference type="Proteomes" id="UP000183454">
    <property type="component" value="Unassembled WGS sequence"/>
</dbReference>
<gene>
    <name evidence="2" type="ORF">SAMN05421882_100630</name>
</gene>
<evidence type="ECO:0000313" key="2">
    <source>
        <dbReference type="EMBL" id="SDW26462.1"/>
    </source>
</evidence>
<proteinExistence type="predicted"/>
<protein>
    <submittedName>
        <fullName evidence="2">dGTPase</fullName>
    </submittedName>
</protein>